<evidence type="ECO:0000256" key="3">
    <source>
        <dbReference type="SAM" id="SignalP"/>
    </source>
</evidence>
<feature type="signal peptide" evidence="3">
    <location>
        <begin position="1"/>
        <end position="22"/>
    </location>
</feature>
<reference evidence="4" key="1">
    <citation type="submission" date="2021-01" db="EMBL/GenBank/DDBJ databases">
        <authorList>
            <person name="Corre E."/>
            <person name="Pelletier E."/>
            <person name="Niang G."/>
            <person name="Scheremetjew M."/>
            <person name="Finn R."/>
            <person name="Kale V."/>
            <person name="Holt S."/>
            <person name="Cochrane G."/>
            <person name="Meng A."/>
            <person name="Brown T."/>
            <person name="Cohen L."/>
        </authorList>
    </citation>
    <scope>NUCLEOTIDE SEQUENCE</scope>
    <source>
        <strain evidence="4">10249 10 AB</strain>
    </source>
</reference>
<name>A0A7S4ACM6_9STRA</name>
<dbReference type="PANTHER" id="PTHR34284:SF1">
    <property type="entry name" value="FG-GAP REPEAT-CONTAINING PROTEIN"/>
    <property type="match status" value="1"/>
</dbReference>
<dbReference type="AlphaFoldDB" id="A0A7S4ACM6"/>
<evidence type="ECO:0000256" key="1">
    <source>
        <dbReference type="SAM" id="MobiDB-lite"/>
    </source>
</evidence>
<keyword evidence="2" id="KW-0812">Transmembrane</keyword>
<proteinExistence type="predicted"/>
<keyword evidence="2" id="KW-1133">Transmembrane helix</keyword>
<feature type="region of interest" description="Disordered" evidence="1">
    <location>
        <begin position="437"/>
        <end position="463"/>
    </location>
</feature>
<dbReference type="PANTHER" id="PTHR34284">
    <property type="entry name" value="FG-GAP REPEAT-CONTAINING PROTEIN"/>
    <property type="match status" value="1"/>
</dbReference>
<feature type="compositionally biased region" description="Basic and acidic residues" evidence="1">
    <location>
        <begin position="238"/>
        <end position="249"/>
    </location>
</feature>
<sequence>MLRNRDVFALIATLVLVRLAWNNGTENLSAAVDLAFFFPREGVMLVSPMDLDGDGTKEALAVVKAVEKKESFRMEIHDLKPLHGFRKTYLEPFRPKVIFKSEEINDDNAFPIHLTTGQLLIKKHAQSKGGAQEQTAKKYHLPSGTTINVSDEKRHYFCGTDWHDASNKCTTPCPNGQANECPSDERCFADTSCDVLSDDFDFENKKNSYQLTPGGGMPSVVSLWNNGVVILQSLTNTKEKEKDKDKKDEDEKDEDEKDQEKTKKKRKKSLELREMWRHRIFPAEKADEVRNILWEEINVVFLDGYSSMEAGAKHGMIVVSASYFSNGDPQSYRSTVTVAIDAYDGTVLWESHSDIGLETDEKPLPLPIATRSQTSFTRRRSSVARLMQGSQSTTSASALPNCMSLLKKSVKNEVFPYSYWGPKDAGVAAIHLNRKTHSRGNRNHRASKPHEEQIATPNNHNHKHRAKKWHHKFHRRKKSNHYHQLNYGPIQGKPNALVTQTRGGLQIRSLKNGKALCHLALLEENLYSDLNNDGVLDQVQVALHTKTHKPDDKFIWKLAASLFDKHEKLKREGADMEQLAESSPKLCHVLALSGIPAKEELFSAPICGKAHEHVASDPPKNLDAVNPLIVESLGRSGDKHDIVVALNNGMVHRIHGSKGQRMWGVAGAHKMNDFPSWEEKNNSLALLTRIQSKSVAPPIRPLLLAGENSLAVLSVKSGGILASAPFPQQSESKPILADLSGDGSTDVMILTKDGIWGYQIFVHPGSPVTQRILVGLLVMVLMLATIKNRYNQGNKRSTDR</sequence>
<feature type="transmembrane region" description="Helical" evidence="2">
    <location>
        <begin position="768"/>
        <end position="786"/>
    </location>
</feature>
<evidence type="ECO:0000256" key="2">
    <source>
        <dbReference type="SAM" id="Phobius"/>
    </source>
</evidence>
<feature type="compositionally biased region" description="Basic residues" evidence="1">
    <location>
        <begin position="437"/>
        <end position="447"/>
    </location>
</feature>
<dbReference type="EMBL" id="HBIX01004983">
    <property type="protein sequence ID" value="CAE0711219.1"/>
    <property type="molecule type" value="Transcribed_RNA"/>
</dbReference>
<keyword evidence="2" id="KW-0472">Membrane</keyword>
<protein>
    <submittedName>
        <fullName evidence="4">Uncharacterized protein</fullName>
    </submittedName>
</protein>
<gene>
    <name evidence="4" type="ORF">PAUS00366_LOCUS3946</name>
</gene>
<feature type="region of interest" description="Disordered" evidence="1">
    <location>
        <begin position="238"/>
        <end position="268"/>
    </location>
</feature>
<feature type="chain" id="PRO_5031010627" evidence="3">
    <location>
        <begin position="23"/>
        <end position="800"/>
    </location>
</feature>
<accession>A0A7S4ACM6</accession>
<evidence type="ECO:0000313" key="4">
    <source>
        <dbReference type="EMBL" id="CAE0711219.1"/>
    </source>
</evidence>
<organism evidence="4">
    <name type="scientific">Pseudo-nitzschia australis</name>
    <dbReference type="NCBI Taxonomy" id="44445"/>
    <lineage>
        <taxon>Eukaryota</taxon>
        <taxon>Sar</taxon>
        <taxon>Stramenopiles</taxon>
        <taxon>Ochrophyta</taxon>
        <taxon>Bacillariophyta</taxon>
        <taxon>Bacillariophyceae</taxon>
        <taxon>Bacillariophycidae</taxon>
        <taxon>Bacillariales</taxon>
        <taxon>Bacillariaceae</taxon>
        <taxon>Pseudo-nitzschia</taxon>
    </lineage>
</organism>
<keyword evidence="3" id="KW-0732">Signal</keyword>